<dbReference type="Pfam" id="PF00005">
    <property type="entry name" value="ABC_tran"/>
    <property type="match status" value="1"/>
</dbReference>
<dbReference type="InterPro" id="IPR029439">
    <property type="entry name" value="Wzt_C"/>
</dbReference>
<dbReference type="GO" id="GO:0005524">
    <property type="term" value="F:ATP binding"/>
    <property type="evidence" value="ECO:0007669"/>
    <property type="project" value="UniProtKB-KW"/>
</dbReference>
<dbReference type="InterPro" id="IPR027417">
    <property type="entry name" value="P-loop_NTPase"/>
</dbReference>
<dbReference type="Gene3D" id="2.70.50.60">
    <property type="entry name" value="abc- transporter (atp binding component) like domain"/>
    <property type="match status" value="1"/>
</dbReference>
<keyword evidence="3" id="KW-0547">Nucleotide-binding</keyword>
<comment type="similarity">
    <text evidence="1">Belongs to the ABC transporter superfamily.</text>
</comment>
<dbReference type="SMART" id="SM00382">
    <property type="entry name" value="AAA"/>
    <property type="match status" value="1"/>
</dbReference>
<dbReference type="CDD" id="cd10147">
    <property type="entry name" value="Wzt_C-like"/>
    <property type="match status" value="1"/>
</dbReference>
<gene>
    <name evidence="6" type="ORF">JW984_06230</name>
</gene>
<name>A0A9D8PN39_9DELT</name>
<dbReference type="PROSITE" id="PS50893">
    <property type="entry name" value="ABC_TRANSPORTER_2"/>
    <property type="match status" value="1"/>
</dbReference>
<comment type="caution">
    <text evidence="6">The sequence shown here is derived from an EMBL/GenBank/DDBJ whole genome shotgun (WGS) entry which is preliminary data.</text>
</comment>
<evidence type="ECO:0000256" key="4">
    <source>
        <dbReference type="ARBA" id="ARBA00022840"/>
    </source>
</evidence>
<dbReference type="SUPFAM" id="SSF52540">
    <property type="entry name" value="P-loop containing nucleoside triphosphate hydrolases"/>
    <property type="match status" value="1"/>
</dbReference>
<sequence length="412" mass="45801">MTRDTKMAVTVEGLSKQYGLPPMPTAKKLLDLFTGGKKKMAHAVRPLALDNISFEVRRGAILGVIGKNGSGKSTLLKVLAGVTPHSRGLIRVSGRIFPMIELSAGIHPELTGKENAVILGAIMGLTKSEITERLSEIEDFSELEGWFYKPVRKYSSGMYARLGFSVAMNVDADVLLVDEVLAVGDTAFQRKCYDRLSLLEKKGATILFVSHNIRQVERICSSVIWLDGGKIIMEGNPTEVVQAYYKRADEELLERTRKVFVKEVETRPEKTETELRIIDARLLDESGKKVDTVEMFRPITIELEFVCYERVKSPGFTLGFHTTDLVNVTSFSTAYMGKTPDFEPGAHKILCRIPSVILNPGVYGIRAGIGSDTQWRAMDSAYGLSLFQVTSDDFRVIEQGVGLVFTEAEWLF</sequence>
<evidence type="ECO:0000313" key="6">
    <source>
        <dbReference type="EMBL" id="MBN1572779.1"/>
    </source>
</evidence>
<feature type="domain" description="ABC transporter" evidence="5">
    <location>
        <begin position="27"/>
        <end position="253"/>
    </location>
</feature>
<organism evidence="6 7">
    <name type="scientific">Candidatus Zymogenus saltonus</name>
    <dbReference type="NCBI Taxonomy" id="2844893"/>
    <lineage>
        <taxon>Bacteria</taxon>
        <taxon>Deltaproteobacteria</taxon>
        <taxon>Candidatus Zymogenia</taxon>
        <taxon>Candidatus Zymogeniales</taxon>
        <taxon>Candidatus Zymogenaceae</taxon>
        <taxon>Candidatus Zymogenus</taxon>
    </lineage>
</organism>
<keyword evidence="2" id="KW-0813">Transport</keyword>
<dbReference type="Proteomes" id="UP000809273">
    <property type="component" value="Unassembled WGS sequence"/>
</dbReference>
<dbReference type="GO" id="GO:0140359">
    <property type="term" value="F:ABC-type transporter activity"/>
    <property type="evidence" value="ECO:0007669"/>
    <property type="project" value="InterPro"/>
</dbReference>
<reference evidence="6" key="1">
    <citation type="journal article" date="2021" name="Environ. Microbiol.">
        <title>Genomic characterization of three novel Desulfobacterota classes expand the metabolic and phylogenetic diversity of the phylum.</title>
        <authorList>
            <person name="Murphy C.L."/>
            <person name="Biggerstaff J."/>
            <person name="Eichhorn A."/>
            <person name="Ewing E."/>
            <person name="Shahan R."/>
            <person name="Soriano D."/>
            <person name="Stewart S."/>
            <person name="VanMol K."/>
            <person name="Walker R."/>
            <person name="Walters P."/>
            <person name="Elshahed M.S."/>
            <person name="Youssef N.H."/>
        </authorList>
    </citation>
    <scope>NUCLEOTIDE SEQUENCE</scope>
    <source>
        <strain evidence="6">Zod_Metabat.24</strain>
    </source>
</reference>
<dbReference type="InterPro" id="IPR003593">
    <property type="entry name" value="AAA+_ATPase"/>
</dbReference>
<evidence type="ECO:0000313" key="7">
    <source>
        <dbReference type="Proteomes" id="UP000809273"/>
    </source>
</evidence>
<dbReference type="InterPro" id="IPR015860">
    <property type="entry name" value="ABC_transpr_TagH-like"/>
</dbReference>
<evidence type="ECO:0000256" key="3">
    <source>
        <dbReference type="ARBA" id="ARBA00022741"/>
    </source>
</evidence>
<dbReference type="Pfam" id="PF14524">
    <property type="entry name" value="Wzt_C"/>
    <property type="match status" value="1"/>
</dbReference>
<reference evidence="6" key="2">
    <citation type="submission" date="2021-01" db="EMBL/GenBank/DDBJ databases">
        <authorList>
            <person name="Hahn C.R."/>
            <person name="Youssef N.H."/>
            <person name="Elshahed M."/>
        </authorList>
    </citation>
    <scope>NUCLEOTIDE SEQUENCE</scope>
    <source>
        <strain evidence="6">Zod_Metabat.24</strain>
    </source>
</reference>
<proteinExistence type="inferred from homology"/>
<dbReference type="EMBL" id="JAFGIX010000028">
    <property type="protein sequence ID" value="MBN1572779.1"/>
    <property type="molecule type" value="Genomic_DNA"/>
</dbReference>
<protein>
    <submittedName>
        <fullName evidence="6">ABC transporter ATP-binding protein</fullName>
    </submittedName>
</protein>
<dbReference type="AlphaFoldDB" id="A0A9D8PN39"/>
<dbReference type="InterPro" id="IPR050683">
    <property type="entry name" value="Bact_Polysacc_Export_ATP-bd"/>
</dbReference>
<dbReference type="PANTHER" id="PTHR46743:SF2">
    <property type="entry name" value="TEICHOIC ACIDS EXPORT ATP-BINDING PROTEIN TAGH"/>
    <property type="match status" value="1"/>
</dbReference>
<evidence type="ECO:0000256" key="2">
    <source>
        <dbReference type="ARBA" id="ARBA00022448"/>
    </source>
</evidence>
<dbReference type="CDD" id="cd03220">
    <property type="entry name" value="ABC_KpsT_Wzt"/>
    <property type="match status" value="1"/>
</dbReference>
<evidence type="ECO:0000256" key="1">
    <source>
        <dbReference type="ARBA" id="ARBA00005417"/>
    </source>
</evidence>
<dbReference type="GO" id="GO:0016020">
    <property type="term" value="C:membrane"/>
    <property type="evidence" value="ECO:0007669"/>
    <property type="project" value="InterPro"/>
</dbReference>
<accession>A0A9D8PN39</accession>
<keyword evidence="4 6" id="KW-0067">ATP-binding</keyword>
<evidence type="ECO:0000259" key="5">
    <source>
        <dbReference type="PROSITE" id="PS50893"/>
    </source>
</evidence>
<dbReference type="GO" id="GO:0016887">
    <property type="term" value="F:ATP hydrolysis activity"/>
    <property type="evidence" value="ECO:0007669"/>
    <property type="project" value="InterPro"/>
</dbReference>
<dbReference type="InterPro" id="IPR003439">
    <property type="entry name" value="ABC_transporter-like_ATP-bd"/>
</dbReference>
<dbReference type="PANTHER" id="PTHR46743">
    <property type="entry name" value="TEICHOIC ACIDS EXPORT ATP-BINDING PROTEIN TAGH"/>
    <property type="match status" value="1"/>
</dbReference>
<dbReference type="Gene3D" id="3.40.50.300">
    <property type="entry name" value="P-loop containing nucleotide triphosphate hydrolases"/>
    <property type="match status" value="1"/>
</dbReference>